<dbReference type="Proteomes" id="UP000201465">
    <property type="component" value="Segment"/>
</dbReference>
<sequence length="172" mass="19395">MQVRSEDMQTEDVQITSIQDTLDIIPKLDPFDINATGQVIGEMKTALEKIMDLRNRSYLFSDKVTALLAARGETDMLKFCLVELACPAHEDAYSRAAERGYLECMYLLQEHKHNPADALYRAVAAGELAAVKSIVETNLSLKNVDKKRLRSAQEKGGFPDVLDYLKTTRLWI</sequence>
<name>A0A1M7XTU6_9VIRU</name>
<dbReference type="RefSeq" id="YP_009328983.1">
    <property type="nucleotide sequence ID" value="NC_032108.1"/>
</dbReference>
<keyword evidence="2" id="KW-1185">Reference proteome</keyword>
<accession>A0A1M7XTU6</accession>
<proteinExistence type="predicted"/>
<evidence type="ECO:0000313" key="1">
    <source>
        <dbReference type="EMBL" id="SHO33111.1"/>
    </source>
</evidence>
<protein>
    <submittedName>
        <fullName evidence="1">Ankyrin repeat-containing domain</fullName>
    </submittedName>
</protein>
<dbReference type="EMBL" id="LT671577">
    <property type="protein sequence ID" value="SHO33111.1"/>
    <property type="molecule type" value="Genomic_DNA"/>
</dbReference>
<reference evidence="1 2" key="1">
    <citation type="submission" date="2016-11" db="EMBL/GenBank/DDBJ databases">
        <authorList>
            <consortium name="Urmite Genomes"/>
        </authorList>
    </citation>
    <scope>NUCLEOTIDE SEQUENCE [LARGE SCALE GENOMIC DNA]</scope>
    <source>
        <strain evidence="1 2">A11</strain>
    </source>
</reference>
<gene>
    <name evidence="1" type="ORF">BQ3484_43</name>
</gene>
<evidence type="ECO:0000313" key="2">
    <source>
        <dbReference type="Proteomes" id="UP000201465"/>
    </source>
</evidence>
<dbReference type="KEGG" id="vg:30523397"/>
<dbReference type="GeneID" id="30523397"/>
<organism evidence="1 2">
    <name type="scientific">Cedratvirus A11</name>
    <dbReference type="NCBI Taxonomy" id="1903266"/>
    <lineage>
        <taxon>Viruses</taxon>
        <taxon>Pithoviruses</taxon>
        <taxon>Orthocedratvirinae</taxon>
        <taxon>Alphacedratvirus</taxon>
        <taxon>Alphacedratvirus aljazairmassiliense</taxon>
    </lineage>
</organism>